<dbReference type="RefSeq" id="XP_048129161.1">
    <property type="nucleotide sequence ID" value="XM_048273204.1"/>
</dbReference>
<name>A0ABM3GXR0_9MYRT</name>
<dbReference type="GeneID" id="125313469"/>
<gene>
    <name evidence="2" type="primary">LOC125313469</name>
</gene>
<organism evidence="1 2">
    <name type="scientific">Rhodamnia argentea</name>
    <dbReference type="NCBI Taxonomy" id="178133"/>
    <lineage>
        <taxon>Eukaryota</taxon>
        <taxon>Viridiplantae</taxon>
        <taxon>Streptophyta</taxon>
        <taxon>Embryophyta</taxon>
        <taxon>Tracheophyta</taxon>
        <taxon>Spermatophyta</taxon>
        <taxon>Magnoliopsida</taxon>
        <taxon>eudicotyledons</taxon>
        <taxon>Gunneridae</taxon>
        <taxon>Pentapetalae</taxon>
        <taxon>rosids</taxon>
        <taxon>malvids</taxon>
        <taxon>Myrtales</taxon>
        <taxon>Myrtaceae</taxon>
        <taxon>Myrtoideae</taxon>
        <taxon>Myrteae</taxon>
        <taxon>Australasian group</taxon>
        <taxon>Rhodamnia</taxon>
    </lineage>
</organism>
<evidence type="ECO:0000313" key="2">
    <source>
        <dbReference type="RefSeq" id="XP_048129161.1"/>
    </source>
</evidence>
<evidence type="ECO:0000313" key="1">
    <source>
        <dbReference type="Proteomes" id="UP000827889"/>
    </source>
</evidence>
<accession>A0ABM3GXR0</accession>
<protein>
    <submittedName>
        <fullName evidence="2">Protein TIC 214-like</fullName>
    </submittedName>
</protein>
<sequence length="577" mass="69474">MIQWKNWLRGHYQYDLSTIRWYRLVPHKWRNRFNQTRIVQNKDLTKRHSDEFESNSLPNSKYNFQKYYRYDLFSYKSINYNKIYKKGKLVDMLGGIISINLEDDDIMNLDKFTYRKYFDWRIFDFCLRNKVDIESWIDIDPNGNKNTKTGVNNYQIIDKIINKMDQKGLFYLKISQNGGITASNKKKDLFDWMGMNEEILSRPISNLKLWFFPEFVLLYNTYIMKPWIIPIQLLLLNFNENVTENKNITRKNKRDLFIFSNEKKSIELENRNQEEKESASRDNLESDAQNQANLGSLLSNQEKDIEEDYASSDMKKRRKKKQYKSNTEAELDFFLKRYLRFQLRWDDSLNQRMINNIKVYCLLLRLINPREIAISSIQRGEMSLDILMIQKDLTLIELMKKGILIIEPVRLSIKNDGQFIIYQSLNISLVNKSKPKINQRYRKKSYVAKINLDKSIARHQRMAENRYKNHYDLLFVPEKVLSAKGRRELRILICFNSRKRNGIHKNPVFCNNVKKGGEFLDKSKHFDKKKLIKLKFFLCPNYRLEDLSCMNRYWFDTNNGSRFTMIRIHMYPRLQIC</sequence>
<reference evidence="2" key="1">
    <citation type="submission" date="2025-08" db="UniProtKB">
        <authorList>
            <consortium name="RefSeq"/>
        </authorList>
    </citation>
    <scope>IDENTIFICATION</scope>
    <source>
        <tissue evidence="2">Leaf</tissue>
    </source>
</reference>
<keyword evidence="1" id="KW-1185">Reference proteome</keyword>
<dbReference type="Proteomes" id="UP000827889">
    <property type="component" value="Unplaced"/>
</dbReference>
<proteinExistence type="predicted"/>